<proteinExistence type="inferred from homology"/>
<dbReference type="Gene3D" id="3.30.465.10">
    <property type="match status" value="1"/>
</dbReference>
<dbReference type="PROSITE" id="PS51387">
    <property type="entry name" value="FAD_PCMH"/>
    <property type="match status" value="1"/>
</dbReference>
<name>A0ABP8J413_9ACTN</name>
<gene>
    <name evidence="7" type="ORF">GCM10023147_05210</name>
</gene>
<dbReference type="EMBL" id="BAABFR010000005">
    <property type="protein sequence ID" value="GAA4384599.1"/>
    <property type="molecule type" value="Genomic_DNA"/>
</dbReference>
<organism evidence="7 8">
    <name type="scientific">Tsukamurella soli</name>
    <dbReference type="NCBI Taxonomy" id="644556"/>
    <lineage>
        <taxon>Bacteria</taxon>
        <taxon>Bacillati</taxon>
        <taxon>Actinomycetota</taxon>
        <taxon>Actinomycetes</taxon>
        <taxon>Mycobacteriales</taxon>
        <taxon>Tsukamurellaceae</taxon>
        <taxon>Tsukamurella</taxon>
    </lineage>
</organism>
<evidence type="ECO:0000256" key="4">
    <source>
        <dbReference type="ARBA" id="ARBA00022827"/>
    </source>
</evidence>
<evidence type="ECO:0000256" key="3">
    <source>
        <dbReference type="ARBA" id="ARBA00022630"/>
    </source>
</evidence>
<keyword evidence="8" id="KW-1185">Reference proteome</keyword>
<comment type="cofactor">
    <cofactor evidence="1">
        <name>FAD</name>
        <dbReference type="ChEBI" id="CHEBI:57692"/>
    </cofactor>
</comment>
<dbReference type="Pfam" id="PF01565">
    <property type="entry name" value="FAD_binding_4"/>
    <property type="match status" value="1"/>
</dbReference>
<evidence type="ECO:0000256" key="2">
    <source>
        <dbReference type="ARBA" id="ARBA00005466"/>
    </source>
</evidence>
<evidence type="ECO:0000313" key="8">
    <source>
        <dbReference type="Proteomes" id="UP001500635"/>
    </source>
</evidence>
<dbReference type="InterPro" id="IPR016169">
    <property type="entry name" value="FAD-bd_PCMH_sub2"/>
</dbReference>
<dbReference type="PANTHER" id="PTHR42973">
    <property type="entry name" value="BINDING OXIDOREDUCTASE, PUTATIVE (AFU_ORTHOLOGUE AFUA_1G17690)-RELATED"/>
    <property type="match status" value="1"/>
</dbReference>
<dbReference type="SUPFAM" id="SSF56176">
    <property type="entry name" value="FAD-binding/transporter-associated domain-like"/>
    <property type="match status" value="1"/>
</dbReference>
<evidence type="ECO:0000313" key="7">
    <source>
        <dbReference type="EMBL" id="GAA4384599.1"/>
    </source>
</evidence>
<comment type="similarity">
    <text evidence="2">Belongs to the oxygen-dependent FAD-linked oxidoreductase family.</text>
</comment>
<reference evidence="8" key="1">
    <citation type="journal article" date="2019" name="Int. J. Syst. Evol. Microbiol.">
        <title>The Global Catalogue of Microorganisms (GCM) 10K type strain sequencing project: providing services to taxonomists for standard genome sequencing and annotation.</title>
        <authorList>
            <consortium name="The Broad Institute Genomics Platform"/>
            <consortium name="The Broad Institute Genome Sequencing Center for Infectious Disease"/>
            <person name="Wu L."/>
            <person name="Ma J."/>
        </authorList>
    </citation>
    <scope>NUCLEOTIDE SEQUENCE [LARGE SCALE GENOMIC DNA]</scope>
    <source>
        <strain evidence="8">JCM 17688</strain>
    </source>
</reference>
<evidence type="ECO:0000259" key="6">
    <source>
        <dbReference type="PROSITE" id="PS51387"/>
    </source>
</evidence>
<feature type="domain" description="FAD-binding PCMH-type" evidence="6">
    <location>
        <begin position="1"/>
        <end position="141"/>
    </location>
</feature>
<dbReference type="InterPro" id="IPR016166">
    <property type="entry name" value="FAD-bd_PCMH"/>
</dbReference>
<dbReference type="InterPro" id="IPR036318">
    <property type="entry name" value="FAD-bd_PCMH-like_sf"/>
</dbReference>
<keyword evidence="4" id="KW-0274">FAD</keyword>
<dbReference type="InterPro" id="IPR006094">
    <property type="entry name" value="Oxid_FAD_bind_N"/>
</dbReference>
<keyword evidence="5" id="KW-0560">Oxidoreductase</keyword>
<accession>A0ABP8J413</accession>
<keyword evidence="3" id="KW-0285">Flavoprotein</keyword>
<dbReference type="Proteomes" id="UP001500635">
    <property type="component" value="Unassembled WGS sequence"/>
</dbReference>
<dbReference type="RefSeq" id="WP_344990439.1">
    <property type="nucleotide sequence ID" value="NZ_BAABFR010000005.1"/>
</dbReference>
<comment type="caution">
    <text evidence="7">The sequence shown here is derived from an EMBL/GenBank/DDBJ whole genome shotgun (WGS) entry which is preliminary data.</text>
</comment>
<protein>
    <recommendedName>
        <fullName evidence="6">FAD-binding PCMH-type domain-containing protein</fullName>
    </recommendedName>
</protein>
<dbReference type="InterPro" id="IPR050416">
    <property type="entry name" value="FAD-linked_Oxidoreductase"/>
</dbReference>
<sequence>MGAHTRGHPRHGALLLRLHAFTGVDVDPITGSARVEGGTPWRNVLAATAPHGLTALHGSAPDVSVAGYLLGGGLSFYSRSYGLAASSVLAIEVVTAAGDLLRTSPTAHPDLFWALLGGVAASEWSPPWRSHYYRSPTWWRG</sequence>
<evidence type="ECO:0000256" key="1">
    <source>
        <dbReference type="ARBA" id="ARBA00001974"/>
    </source>
</evidence>
<evidence type="ECO:0000256" key="5">
    <source>
        <dbReference type="ARBA" id="ARBA00023002"/>
    </source>
</evidence>
<dbReference type="PANTHER" id="PTHR42973:SF39">
    <property type="entry name" value="FAD-BINDING PCMH-TYPE DOMAIN-CONTAINING PROTEIN"/>
    <property type="match status" value="1"/>
</dbReference>